<dbReference type="Pfam" id="PF00575">
    <property type="entry name" value="S1"/>
    <property type="match status" value="1"/>
</dbReference>
<sequence length="1203" mass="132062">MKRMLINATQQEELRVALVDGQRLYDLDIESPGHEQKKANIYKGKITRIEPSLEAAFVDYGAERHGFLPLKEISREYFPNNYSSHGRPNIKDVLREGQEVIVQVDKEERGNKGAALTTFISLAGSYLVLMPNNPRAGGISRRIEGDDRTELKEALSSLQLPDGMGLIVRTAGVGKSADALQWDLSFRLKHWDAIKKAAEGRPAPFLIHQESNVIVRAFRDYLRPDIGEILIDNPKVLELAKEHIAALGRPDFSSKIKLYSGEIPLFSHYQIESQIESAFQREVRLPSGGSIVIDTTEALTAIDINSARATRGGDIEETAFNTNLEAADEIARQLRLRDLGGLIVIDFIDMTPVRHQREVENRLRDAVRQDRARIQIGRISRFGLLEMSRQRLSPSLGESSHHVCPRCSGTGTVRDNESLSLSILRLIEEEALKENTHEVHAIVPVQIASYLLNEKRESVNAIEKRQGGVRAVIVPNDQMQTPHYSVLRVRKGEEVPSLSYLLPQLHEAEMAQPLEEATIERKRPEQPALATFSLPTEVPPEEAPTVTKAKPVVATPAAVNTAVEQPGFFSRLFSGLKNMFGASAEAEVQPAEVVKTDASENRRNDRRNPRRQNNGRKERNDRTPREGRDNANRDGITRDNANRDNANRDNSGRDNTNRDNVNREGREDQRRSNRRPAQPTATSQGQTEVVEADKAQQREEQPQRRGDRQRRRQDEKRQAPQEIKVDVAEVAVIEEVQPEQEERQQVMQRRQRRQLNQKVRIQSANDELNTLESPVSAPVAQVVVAEVQEEVKLLPQVTAQTDDDGANDRTTNNENGMPRRSRRSPRHLRVSGQRRRRYRDERYPAQSAMPLAGAFASPEMASGKVWVRYPVTPVGEQVVVEQTAIVEQVSVESIVTEQLPVEQGQNTVAVQESSTTPAVITPPSVITTPAVAIATSTVTLAPQHKPGGSSSSAAAVPGRAPIAAAVPVVAETAAAETVVATTEAAIDTVVAAVEPVVTEEPNVTEQVVAEPAIETAPVEETASVVDITPAVESTPTLEDTAVIVAATVVNTTLETASTVQNDIAEEAIAEEAIVEERIVNEANVSETVVEETAIAEPAVKDIVTQETTIKQGTIAEPTVETTIVTDVVAVAKQPAVAHPEGVVFKHFASAPMTKAPAPDYAPESTTKGHWERPAFDFSGKGSAGGHAAATQATAPATKPQSVE</sequence>
<feature type="region of interest" description="Required for zinc-mediated homotetramerization and catalytic activity" evidence="16">
    <location>
        <begin position="404"/>
        <end position="407"/>
    </location>
</feature>
<organism evidence="19 20">
    <name type="scientific">Yersinia similis</name>
    <dbReference type="NCBI Taxonomy" id="367190"/>
    <lineage>
        <taxon>Bacteria</taxon>
        <taxon>Pseudomonadati</taxon>
        <taxon>Pseudomonadota</taxon>
        <taxon>Gammaproteobacteria</taxon>
        <taxon>Enterobacterales</taxon>
        <taxon>Yersiniaceae</taxon>
        <taxon>Yersinia</taxon>
    </lineage>
</organism>
<name>A0A0T9QZC3_9GAMM</name>
<gene>
    <name evidence="16 19" type="primary">rne</name>
    <name evidence="19" type="ORF">ERS008667_03176</name>
</gene>
<feature type="region of interest" description="Disordered" evidence="17">
    <location>
        <begin position="1158"/>
        <end position="1203"/>
    </location>
</feature>
<evidence type="ECO:0000256" key="16">
    <source>
        <dbReference type="HAMAP-Rule" id="MF_00970"/>
    </source>
</evidence>
<dbReference type="SMART" id="SM00316">
    <property type="entry name" value="S1"/>
    <property type="match status" value="1"/>
</dbReference>
<dbReference type="Pfam" id="PF20833">
    <property type="entry name" value="RNase_E_G_Thio"/>
    <property type="match status" value="1"/>
</dbReference>
<keyword evidence="15 16" id="KW-0472">Membrane</keyword>
<evidence type="ECO:0000256" key="9">
    <source>
        <dbReference type="ARBA" id="ARBA00022730"/>
    </source>
</evidence>
<dbReference type="EMBL" id="CQBK01000025">
    <property type="protein sequence ID" value="CNI36359.1"/>
    <property type="molecule type" value="Genomic_DNA"/>
</dbReference>
<dbReference type="Gene3D" id="3.40.1260.20">
    <property type="entry name" value="Ribonuclease E, catalytic domain"/>
    <property type="match status" value="1"/>
</dbReference>
<comment type="subcellular location">
    <subcellularLocation>
        <location evidence="16">Cytoplasm</location>
    </subcellularLocation>
    <subcellularLocation>
        <location evidence="16">Cell inner membrane</location>
        <topology evidence="16">Peripheral membrane protein</topology>
        <orientation evidence="16">Cytoplasmic side</orientation>
    </subcellularLocation>
</comment>
<dbReference type="InterPro" id="IPR048583">
    <property type="entry name" value="RNase_E_G_thioredoxin-like"/>
</dbReference>
<dbReference type="Proteomes" id="UP000038204">
    <property type="component" value="Unassembled WGS sequence"/>
</dbReference>
<dbReference type="GO" id="GO:0000049">
    <property type="term" value="F:tRNA binding"/>
    <property type="evidence" value="ECO:0007669"/>
    <property type="project" value="UniProtKB-KW"/>
</dbReference>
<dbReference type="InterPro" id="IPR021968">
    <property type="entry name" value="PNPase_C"/>
</dbReference>
<evidence type="ECO:0000259" key="18">
    <source>
        <dbReference type="PROSITE" id="PS50126"/>
    </source>
</evidence>
<dbReference type="NCBIfam" id="TIGR00757">
    <property type="entry name" value="RNaseEG"/>
    <property type="match status" value="1"/>
</dbReference>
<evidence type="ECO:0000256" key="5">
    <source>
        <dbReference type="ARBA" id="ARBA00022552"/>
    </source>
</evidence>
<dbReference type="InterPro" id="IPR004659">
    <property type="entry name" value="RNase_E/G"/>
</dbReference>
<dbReference type="AlphaFoldDB" id="A0A0T9QZC3"/>
<dbReference type="FunFam" id="3.40.1260.20:FF:000002">
    <property type="entry name" value="Ribonuclease E"/>
    <property type="match status" value="1"/>
</dbReference>
<keyword evidence="6 16" id="KW-0819">tRNA processing</keyword>
<keyword evidence="7 16" id="KW-0540">Nuclease</keyword>
<proteinExistence type="inferred from homology"/>
<evidence type="ECO:0000256" key="1">
    <source>
        <dbReference type="ARBA" id="ARBA00005663"/>
    </source>
</evidence>
<keyword evidence="12 16" id="KW-0862">Zinc</keyword>
<feature type="binding site" evidence="16">
    <location>
        <position position="407"/>
    </location>
    <ligand>
        <name>Zn(2+)</name>
        <dbReference type="ChEBI" id="CHEBI:29105"/>
        <note>ligand shared between dimeric partners</note>
    </ligand>
</feature>
<feature type="region of interest" description="Disordered" evidence="17">
    <location>
        <begin position="584"/>
        <end position="723"/>
    </location>
</feature>
<feature type="binding site" evidence="16">
    <location>
        <position position="404"/>
    </location>
    <ligand>
        <name>Zn(2+)</name>
        <dbReference type="ChEBI" id="CHEBI:29105"/>
        <note>ligand shared between dimeric partners</note>
    </ligand>
</feature>
<comment type="similarity">
    <text evidence="16">Belongs to the RNase E/G family. RNase E subfamily.</text>
</comment>
<feature type="region of interest" description="Disordered" evidence="17">
    <location>
        <begin position="795"/>
        <end position="842"/>
    </location>
</feature>
<dbReference type="GO" id="GO:0000287">
    <property type="term" value="F:magnesium ion binding"/>
    <property type="evidence" value="ECO:0007669"/>
    <property type="project" value="UniProtKB-UniRule"/>
</dbReference>
<evidence type="ECO:0000256" key="2">
    <source>
        <dbReference type="ARBA" id="ARBA00022475"/>
    </source>
</evidence>
<feature type="binding site" evidence="16">
    <location>
        <position position="303"/>
    </location>
    <ligand>
        <name>Mg(2+)</name>
        <dbReference type="ChEBI" id="CHEBI:18420"/>
        <note>catalytic</note>
    </ligand>
</feature>
<evidence type="ECO:0000256" key="12">
    <source>
        <dbReference type="ARBA" id="ARBA00022833"/>
    </source>
</evidence>
<keyword evidence="9 16" id="KW-0699">rRNA-binding</keyword>
<evidence type="ECO:0000313" key="19">
    <source>
        <dbReference type="EMBL" id="CNI36359.1"/>
    </source>
</evidence>
<dbReference type="Pfam" id="PF10150">
    <property type="entry name" value="RNase_E_G"/>
    <property type="match status" value="1"/>
</dbReference>
<dbReference type="InterPro" id="IPR028878">
    <property type="entry name" value="RNase_E"/>
</dbReference>
<feature type="compositionally biased region" description="Basic and acidic residues" evidence="17">
    <location>
        <begin position="691"/>
        <end position="723"/>
    </location>
</feature>
<keyword evidence="8 16" id="KW-0479">Metal-binding</keyword>
<dbReference type="GO" id="GO:0006402">
    <property type="term" value="P:mRNA catabolic process"/>
    <property type="evidence" value="ECO:0007669"/>
    <property type="project" value="UniProtKB-UniRule"/>
</dbReference>
<comment type="catalytic activity">
    <reaction evidence="16">
        <text>Endonucleolytic cleavage of single-stranded RNA in A- and U-rich regions.</text>
        <dbReference type="EC" id="3.1.26.12"/>
    </reaction>
</comment>
<keyword evidence="11 16" id="KW-0378">Hydrolase</keyword>
<evidence type="ECO:0000256" key="11">
    <source>
        <dbReference type="ARBA" id="ARBA00022801"/>
    </source>
</evidence>
<dbReference type="SUPFAM" id="SSF50249">
    <property type="entry name" value="Nucleic acid-binding proteins"/>
    <property type="match status" value="1"/>
</dbReference>
<feature type="compositionally biased region" description="Basic and acidic residues" evidence="17">
    <location>
        <begin position="615"/>
        <end position="671"/>
    </location>
</feature>
<dbReference type="InterPro" id="IPR012340">
    <property type="entry name" value="NA-bd_OB-fold"/>
</dbReference>
<keyword evidence="10 16" id="KW-0255">Endonuclease</keyword>
<evidence type="ECO:0000256" key="4">
    <source>
        <dbReference type="ARBA" id="ARBA00022519"/>
    </source>
</evidence>
<dbReference type="Gene3D" id="2.40.50.140">
    <property type="entry name" value="Nucleic acid-binding proteins"/>
    <property type="match status" value="1"/>
</dbReference>
<dbReference type="PROSITE" id="PS50126">
    <property type="entry name" value="S1"/>
    <property type="match status" value="1"/>
</dbReference>
<feature type="domain" description="S1 motif" evidence="18">
    <location>
        <begin position="39"/>
        <end position="119"/>
    </location>
</feature>
<dbReference type="PANTHER" id="PTHR30001:SF1">
    <property type="entry name" value="RIBONUCLEASE E_G-LIKE PROTEIN, CHLOROPLASTIC"/>
    <property type="match status" value="1"/>
</dbReference>
<evidence type="ECO:0000256" key="7">
    <source>
        <dbReference type="ARBA" id="ARBA00022722"/>
    </source>
</evidence>
<feature type="compositionally biased region" description="Basic and acidic residues" evidence="17">
    <location>
        <begin position="594"/>
        <end position="607"/>
    </location>
</feature>
<dbReference type="GO" id="GO:0008270">
    <property type="term" value="F:zinc ion binding"/>
    <property type="evidence" value="ECO:0007669"/>
    <property type="project" value="UniProtKB-UniRule"/>
</dbReference>
<keyword evidence="4 16" id="KW-0997">Cell inner membrane</keyword>
<reference evidence="19 20" key="1">
    <citation type="submission" date="2015-03" db="EMBL/GenBank/DDBJ databases">
        <authorList>
            <person name="Murphy D."/>
        </authorList>
    </citation>
    <scope>NUCLEOTIDE SEQUENCE [LARGE SCALE GENOMIC DNA]</scope>
    <source>
        <strain evidence="19 20">Y233</strain>
    </source>
</reference>
<keyword evidence="13 16" id="KW-0460">Magnesium</keyword>
<dbReference type="CDD" id="cd04453">
    <property type="entry name" value="S1_RNase_E"/>
    <property type="match status" value="1"/>
</dbReference>
<keyword evidence="14 16" id="KW-0694">RNA-binding</keyword>
<evidence type="ECO:0000256" key="17">
    <source>
        <dbReference type="SAM" id="MobiDB-lite"/>
    </source>
</evidence>
<keyword evidence="5 16" id="KW-0698">rRNA processing</keyword>
<evidence type="ECO:0000256" key="13">
    <source>
        <dbReference type="ARBA" id="ARBA00022842"/>
    </source>
</evidence>
<accession>A0A0T9QZC3</accession>
<feature type="compositionally biased region" description="Basic residues" evidence="17">
    <location>
        <begin position="819"/>
        <end position="837"/>
    </location>
</feature>
<dbReference type="Pfam" id="PF12111">
    <property type="entry name" value="PNPase_C"/>
    <property type="match status" value="1"/>
</dbReference>
<dbReference type="GO" id="GO:0006364">
    <property type="term" value="P:rRNA processing"/>
    <property type="evidence" value="ECO:0007669"/>
    <property type="project" value="UniProtKB-UniRule"/>
</dbReference>
<comment type="cofactor">
    <cofactor evidence="16">
        <name>Mg(2+)</name>
        <dbReference type="ChEBI" id="CHEBI:18420"/>
    </cofactor>
    <text evidence="16">Binds 1 Mg(2+) ion per subunit.</text>
</comment>
<dbReference type="InterPro" id="IPR019307">
    <property type="entry name" value="RNA-bd_AU-1/RNase_E/G"/>
</dbReference>
<dbReference type="GO" id="GO:0019843">
    <property type="term" value="F:rRNA binding"/>
    <property type="evidence" value="ECO:0007669"/>
    <property type="project" value="UniProtKB-KW"/>
</dbReference>
<evidence type="ECO:0000256" key="8">
    <source>
        <dbReference type="ARBA" id="ARBA00022723"/>
    </source>
</evidence>
<evidence type="ECO:0000256" key="14">
    <source>
        <dbReference type="ARBA" id="ARBA00022884"/>
    </source>
</evidence>
<evidence type="ECO:0000256" key="6">
    <source>
        <dbReference type="ARBA" id="ARBA00022694"/>
    </source>
</evidence>
<comment type="subunit">
    <text evidence="16">Component of the RNA degradosome, which is a multiprotein complex involved in RNA processing and mRNA degradation. Within the RNA degradosome, RNase E assembles into a homotetramer formed by a dimer of dimers.</text>
</comment>
<dbReference type="GO" id="GO:0009898">
    <property type="term" value="C:cytoplasmic side of plasma membrane"/>
    <property type="evidence" value="ECO:0007669"/>
    <property type="project" value="UniProtKB-UniRule"/>
</dbReference>
<comment type="similarity">
    <text evidence="1">Belongs to the RNase E/G family. RNase G subfamily.</text>
</comment>
<dbReference type="GO" id="GO:0005737">
    <property type="term" value="C:cytoplasm"/>
    <property type="evidence" value="ECO:0007669"/>
    <property type="project" value="UniProtKB-SubCell"/>
</dbReference>
<protein>
    <recommendedName>
        <fullName evidence="16">Ribonuclease E</fullName>
        <shortName evidence="16">RNase E</shortName>
        <ecNumber evidence="16">3.1.26.12</ecNumber>
    </recommendedName>
</protein>
<dbReference type="GO" id="GO:0008033">
    <property type="term" value="P:tRNA processing"/>
    <property type="evidence" value="ECO:0007669"/>
    <property type="project" value="UniProtKB-UniRule"/>
</dbReference>
<evidence type="ECO:0000256" key="15">
    <source>
        <dbReference type="ARBA" id="ARBA00023136"/>
    </source>
</evidence>
<dbReference type="EC" id="3.1.26.12" evidence="16"/>
<dbReference type="InterPro" id="IPR003029">
    <property type="entry name" value="S1_domain"/>
</dbReference>
<dbReference type="PANTHER" id="PTHR30001">
    <property type="entry name" value="RIBONUCLEASE"/>
    <property type="match status" value="1"/>
</dbReference>
<keyword evidence="16" id="KW-0820">tRNA-binding</keyword>
<dbReference type="RefSeq" id="WP_072081415.1">
    <property type="nucleotide sequence ID" value="NZ_CPZI01000016.1"/>
</dbReference>
<comment type="function">
    <text evidence="16">Endoribonuclease that plays a central role in RNA processing and decay. Required for the maturation of 5S and 16S rRNAs and the majority of tRNAs. Also involved in the degradation of most mRNAs.</text>
</comment>
<keyword evidence="2 16" id="KW-1003">Cell membrane</keyword>
<dbReference type="NCBIfam" id="NF008074">
    <property type="entry name" value="PRK10811.1"/>
    <property type="match status" value="1"/>
</dbReference>
<dbReference type="GO" id="GO:0008995">
    <property type="term" value="F:ribonuclease E activity"/>
    <property type="evidence" value="ECO:0007669"/>
    <property type="project" value="UniProtKB-EC"/>
</dbReference>
<comment type="cofactor">
    <cofactor evidence="16">
        <name>Zn(2+)</name>
        <dbReference type="ChEBI" id="CHEBI:29105"/>
    </cofactor>
    <text evidence="16">Binds 2 Zn(2+) ions per homotetramer.</text>
</comment>
<dbReference type="FunFam" id="2.40.50.140:FF:000040">
    <property type="entry name" value="Ribonuclease E"/>
    <property type="match status" value="1"/>
</dbReference>
<evidence type="ECO:0000256" key="10">
    <source>
        <dbReference type="ARBA" id="ARBA00022759"/>
    </source>
</evidence>
<evidence type="ECO:0000313" key="20">
    <source>
        <dbReference type="Proteomes" id="UP000038204"/>
    </source>
</evidence>
<feature type="compositionally biased region" description="Low complexity" evidence="17">
    <location>
        <begin position="1185"/>
        <end position="1197"/>
    </location>
</feature>
<feature type="binding site" evidence="16">
    <location>
        <position position="346"/>
    </location>
    <ligand>
        <name>Mg(2+)</name>
        <dbReference type="ChEBI" id="CHEBI:18420"/>
        <note>catalytic</note>
    </ligand>
</feature>
<dbReference type="HAMAP" id="MF_00970">
    <property type="entry name" value="RNase_E"/>
    <property type="match status" value="1"/>
</dbReference>
<keyword evidence="3 16" id="KW-0963">Cytoplasm</keyword>
<evidence type="ECO:0000256" key="3">
    <source>
        <dbReference type="ARBA" id="ARBA00022490"/>
    </source>
</evidence>